<dbReference type="OrthoDB" id="6437025at2759"/>
<reference evidence="2 3" key="1">
    <citation type="journal article" date="2019" name="Sci. Rep.">
        <title>Orb-weaving spider Araneus ventricosus genome elucidates the spidroin gene catalogue.</title>
        <authorList>
            <person name="Kono N."/>
            <person name="Nakamura H."/>
            <person name="Ohtoshi R."/>
            <person name="Moran D.A.P."/>
            <person name="Shinohara A."/>
            <person name="Yoshida Y."/>
            <person name="Fujiwara M."/>
            <person name="Mori M."/>
            <person name="Tomita M."/>
            <person name="Arakawa K."/>
        </authorList>
    </citation>
    <scope>NUCLEOTIDE SEQUENCE [LARGE SCALE GENOMIC DNA]</scope>
</reference>
<keyword evidence="3" id="KW-1185">Reference proteome</keyword>
<dbReference type="AlphaFoldDB" id="A0A4Y2E4Z7"/>
<organism evidence="2 3">
    <name type="scientific">Araneus ventricosus</name>
    <name type="common">Orbweaver spider</name>
    <name type="synonym">Epeira ventricosa</name>
    <dbReference type="NCBI Taxonomy" id="182803"/>
    <lineage>
        <taxon>Eukaryota</taxon>
        <taxon>Metazoa</taxon>
        <taxon>Ecdysozoa</taxon>
        <taxon>Arthropoda</taxon>
        <taxon>Chelicerata</taxon>
        <taxon>Arachnida</taxon>
        <taxon>Araneae</taxon>
        <taxon>Araneomorphae</taxon>
        <taxon>Entelegynae</taxon>
        <taxon>Araneoidea</taxon>
        <taxon>Araneidae</taxon>
        <taxon>Araneus</taxon>
    </lineage>
</organism>
<proteinExistence type="predicted"/>
<feature type="region of interest" description="Disordered" evidence="1">
    <location>
        <begin position="76"/>
        <end position="102"/>
    </location>
</feature>
<evidence type="ECO:0000256" key="1">
    <source>
        <dbReference type="SAM" id="MobiDB-lite"/>
    </source>
</evidence>
<dbReference type="Proteomes" id="UP000499080">
    <property type="component" value="Unassembled WGS sequence"/>
</dbReference>
<accession>A0A4Y2E4Z7</accession>
<evidence type="ECO:0000313" key="2">
    <source>
        <dbReference type="EMBL" id="GBM23787.1"/>
    </source>
</evidence>
<protein>
    <submittedName>
        <fullName evidence="2">Uncharacterized protein</fullName>
    </submittedName>
</protein>
<sequence length="102" mass="11937">MQSVKSDRDRITLDSDSILKGQYLGFMRDYLVLYHMEQIPDSEVLNSRRHYLPHHDVRKNDSTTTNERLLDRVYPSAPRKNGWSQVSSHFPHVNNGKVRSPT</sequence>
<evidence type="ECO:0000313" key="3">
    <source>
        <dbReference type="Proteomes" id="UP000499080"/>
    </source>
</evidence>
<dbReference type="EMBL" id="BGPR01000503">
    <property type="protein sequence ID" value="GBM23787.1"/>
    <property type="molecule type" value="Genomic_DNA"/>
</dbReference>
<comment type="caution">
    <text evidence="2">The sequence shown here is derived from an EMBL/GenBank/DDBJ whole genome shotgun (WGS) entry which is preliminary data.</text>
</comment>
<gene>
    <name evidence="2" type="ORF">AVEN_271142_1</name>
</gene>
<name>A0A4Y2E4Z7_ARAVE</name>